<dbReference type="SMART" id="SM00387">
    <property type="entry name" value="HATPase_c"/>
    <property type="match status" value="1"/>
</dbReference>
<evidence type="ECO:0000256" key="8">
    <source>
        <dbReference type="ARBA" id="ARBA00022679"/>
    </source>
</evidence>
<evidence type="ECO:0000256" key="5">
    <source>
        <dbReference type="ARBA" id="ARBA00011738"/>
    </source>
</evidence>
<dbReference type="SMART" id="SM00062">
    <property type="entry name" value="PBPb"/>
    <property type="match status" value="1"/>
</dbReference>
<evidence type="ECO:0000256" key="12">
    <source>
        <dbReference type="ARBA" id="ARBA00023004"/>
    </source>
</evidence>
<dbReference type="Pfam" id="PF02518">
    <property type="entry name" value="HATPase_c"/>
    <property type="match status" value="1"/>
</dbReference>
<keyword evidence="15" id="KW-0472">Membrane</keyword>
<dbReference type="EMBL" id="MUXF01000019">
    <property type="protein sequence ID" value="PUE64918.1"/>
    <property type="molecule type" value="Genomic_DNA"/>
</dbReference>
<sequence>MEKVKLQLQWKHQFEFAGFYAAKEKGFYKDVGLDVEFIEFDNDINIIKKVLANENMYGLTYSNLISEHLNNKSSVFIANFFKQSPLALVTQKEIFSPNDLKGKKIMGVSDQINSSMFLIIFKRFDIQSNDFISVKPTFNIEDFINKKVDAMTVFTTNETFLLDKIKYPYNLINPTVFGAEYYDLNLFTSKKELNDHPYRIERFKQASIKGWEYALSHKEEIIDLILSKYNSQHKSKESLIYESTKIEKLMMPKLYPIGSIDKNRVKLIIDDFKNLDLVDKQSNIDLDEFIYEHSKLFFSKEEFNYLNDKKYLKVCIHPKWYPFEGLDYNQEHIGVSKEYMDILSKSIRKKFIIVPTSSWQESLEFIDDKQCDILSTATPNFMEQKNLFYSNSYFSTDLVMIGRKDMEHSNLENFGNKIVGICKNLKLSNEIKAKYSNIKFVDIQNYVKGFELLEQKKIDGYINALPVMSDYLQNNYAGELKIITRLDEKLDFSFAVREDEKILVDIFNKSLSLISSEEHKRIKNKYLLPIIEKEKDLLWIKIFFAIVLIIILYLLFKQYISYKVTKMLKNEIELEIKKSKQKDNMIFHQNKLIAMGEMIENIAHQWKQPLNELNCNVFLIEEELSSLKVKNNEINTYLDNIESLTIHMARTINDFRKFYSNEKTIQEFNINLIIDEILKIIQQSLNQDNICIVKNVNNIYIENYVNEFKQVMLSILNNSKDAFRNNDTLNKNIIINVNEEKNKVIIKIEDNAGGIKEEIIGKIFNQYFSTKKNSNGTGLGLYISKMIIEDSMKGSISVESQNGRTTFVIVLQKYLDKQK</sequence>
<keyword evidence="18" id="KW-1185">Reference proteome</keyword>
<dbReference type="SUPFAM" id="SSF55874">
    <property type="entry name" value="ATPase domain of HSP90 chaperone/DNA topoisomerase II/histidine kinase"/>
    <property type="match status" value="1"/>
</dbReference>
<keyword evidence="15" id="KW-1133">Transmembrane helix</keyword>
<dbReference type="InterPro" id="IPR003661">
    <property type="entry name" value="HisK_dim/P_dom"/>
</dbReference>
<keyword evidence="11" id="KW-0784">Thiamine biosynthesis</keyword>
<keyword evidence="8" id="KW-0808">Transferase</keyword>
<dbReference type="InterPro" id="IPR005467">
    <property type="entry name" value="His_kinase_dom"/>
</dbReference>
<dbReference type="Pfam" id="PF00497">
    <property type="entry name" value="SBP_bac_3"/>
    <property type="match status" value="1"/>
</dbReference>
<keyword evidence="9" id="KW-0479">Metal-binding</keyword>
<dbReference type="InterPro" id="IPR004358">
    <property type="entry name" value="Sig_transdc_His_kin-like_C"/>
</dbReference>
<evidence type="ECO:0000256" key="1">
    <source>
        <dbReference type="ARBA" id="ARBA00000085"/>
    </source>
</evidence>
<dbReference type="InterPro" id="IPR001638">
    <property type="entry name" value="Solute-binding_3/MltF_N"/>
</dbReference>
<dbReference type="PRINTS" id="PR00344">
    <property type="entry name" value="BCTRLSENSOR"/>
</dbReference>
<keyword evidence="10" id="KW-0663">Pyridoxal phosphate</keyword>
<dbReference type="Gene3D" id="1.10.287.130">
    <property type="match status" value="1"/>
</dbReference>
<evidence type="ECO:0000256" key="2">
    <source>
        <dbReference type="ARBA" id="ARBA00003469"/>
    </source>
</evidence>
<dbReference type="PANTHER" id="PTHR31528">
    <property type="entry name" value="4-AMINO-5-HYDROXYMETHYL-2-METHYLPYRIMIDINE PHOSPHATE SYNTHASE THI11-RELATED"/>
    <property type="match status" value="1"/>
</dbReference>
<dbReference type="SUPFAM" id="SSF53850">
    <property type="entry name" value="Periplasmic binding protein-like II"/>
    <property type="match status" value="2"/>
</dbReference>
<comment type="catalytic activity">
    <reaction evidence="14">
        <text>N(6)-(pyridoxal phosphate)-L-lysyl-[4-amino-5-hydroxymethyl-2-methylpyrimidine phosphate synthase] + L-histidyl-[4-amino-5-hydroxymethyl-2-methylpyrimidine phosphate synthase] + 2 Fe(3+) + 4 H2O = L-lysyl-[4-amino-5-hydroxymethyl-2-methylpyrimidine phosphate synthase] + (2S)-2-amino-5-hydroxy-4-oxopentanoyl-[4-amino-5-hydroxymethyl-2-methylpyrimidine phosphate synthase] + 4-amino-2-methyl-5-(phosphooxymethyl)pyrimidine + 3-oxopropanoate + 2 Fe(2+) + 2 H(+)</text>
        <dbReference type="Rhea" id="RHEA:65756"/>
        <dbReference type="Rhea" id="RHEA-COMP:16892"/>
        <dbReference type="Rhea" id="RHEA-COMP:16893"/>
        <dbReference type="Rhea" id="RHEA-COMP:16894"/>
        <dbReference type="Rhea" id="RHEA-COMP:16895"/>
        <dbReference type="ChEBI" id="CHEBI:15377"/>
        <dbReference type="ChEBI" id="CHEBI:15378"/>
        <dbReference type="ChEBI" id="CHEBI:29033"/>
        <dbReference type="ChEBI" id="CHEBI:29034"/>
        <dbReference type="ChEBI" id="CHEBI:29969"/>
        <dbReference type="ChEBI" id="CHEBI:29979"/>
        <dbReference type="ChEBI" id="CHEBI:33190"/>
        <dbReference type="ChEBI" id="CHEBI:58354"/>
        <dbReference type="ChEBI" id="CHEBI:143915"/>
        <dbReference type="ChEBI" id="CHEBI:157692"/>
    </reaction>
    <physiologicalReaction direction="left-to-right" evidence="14">
        <dbReference type="Rhea" id="RHEA:65757"/>
    </physiologicalReaction>
</comment>
<dbReference type="Gene3D" id="3.40.190.10">
    <property type="entry name" value="Periplasmic binding protein-like II"/>
    <property type="match status" value="4"/>
</dbReference>
<evidence type="ECO:0000313" key="17">
    <source>
        <dbReference type="EMBL" id="PUE64918.1"/>
    </source>
</evidence>
<dbReference type="Pfam" id="PF09084">
    <property type="entry name" value="NMT1"/>
    <property type="match status" value="1"/>
</dbReference>
<dbReference type="InterPro" id="IPR015168">
    <property type="entry name" value="SsuA/THI5"/>
</dbReference>
<feature type="domain" description="Histidine kinase" evidence="16">
    <location>
        <begin position="601"/>
        <end position="815"/>
    </location>
</feature>
<evidence type="ECO:0000256" key="14">
    <source>
        <dbReference type="ARBA" id="ARBA00048179"/>
    </source>
</evidence>
<evidence type="ECO:0000256" key="13">
    <source>
        <dbReference type="ARBA" id="ARBA00033171"/>
    </source>
</evidence>
<evidence type="ECO:0000256" key="15">
    <source>
        <dbReference type="SAM" id="Phobius"/>
    </source>
</evidence>
<evidence type="ECO:0000256" key="10">
    <source>
        <dbReference type="ARBA" id="ARBA00022898"/>
    </source>
</evidence>
<proteinExistence type="inferred from homology"/>
<dbReference type="EC" id="2.7.13.3" evidence="6"/>
<keyword evidence="12" id="KW-0408">Iron</keyword>
<accession>A0ABX5JH89</accession>
<dbReference type="Gene3D" id="3.30.565.10">
    <property type="entry name" value="Histidine kinase-like ATPase, C-terminal domain"/>
    <property type="match status" value="1"/>
</dbReference>
<dbReference type="InterPro" id="IPR003594">
    <property type="entry name" value="HATPase_dom"/>
</dbReference>
<comment type="similarity">
    <text evidence="4">Belongs to the NMT1/THI5 family.</text>
</comment>
<organism evidence="17 18">
    <name type="scientific">Arcobacter lacus</name>
    <dbReference type="NCBI Taxonomy" id="1912876"/>
    <lineage>
        <taxon>Bacteria</taxon>
        <taxon>Pseudomonadati</taxon>
        <taxon>Campylobacterota</taxon>
        <taxon>Epsilonproteobacteria</taxon>
        <taxon>Campylobacterales</taxon>
        <taxon>Arcobacteraceae</taxon>
        <taxon>Arcobacter</taxon>
    </lineage>
</organism>
<evidence type="ECO:0000256" key="3">
    <source>
        <dbReference type="ARBA" id="ARBA00004948"/>
    </source>
</evidence>
<dbReference type="CDD" id="cd00082">
    <property type="entry name" value="HisKA"/>
    <property type="match status" value="1"/>
</dbReference>
<dbReference type="PROSITE" id="PS50109">
    <property type="entry name" value="HIS_KIN"/>
    <property type="match status" value="1"/>
</dbReference>
<protein>
    <recommendedName>
        <fullName evidence="6">histidine kinase</fullName>
        <ecNumber evidence="6">2.7.13.3</ecNumber>
    </recommendedName>
    <alternativeName>
        <fullName evidence="13">Thiamine pyrimidine synthase</fullName>
    </alternativeName>
</protein>
<comment type="catalytic activity">
    <reaction evidence="1">
        <text>ATP + protein L-histidine = ADP + protein N-phospho-L-histidine.</text>
        <dbReference type="EC" id="2.7.13.3"/>
    </reaction>
</comment>
<keyword evidence="7" id="KW-0597">Phosphoprotein</keyword>
<dbReference type="PANTHER" id="PTHR31528:SF1">
    <property type="entry name" value="4-AMINO-5-HYDROXYMETHYL-2-METHYLPYRIMIDINE PHOSPHATE SYNTHASE THI11-RELATED"/>
    <property type="match status" value="1"/>
</dbReference>
<comment type="subunit">
    <text evidence="5">Homodimer.</text>
</comment>
<dbReference type="InterPro" id="IPR036097">
    <property type="entry name" value="HisK_dim/P_sf"/>
</dbReference>
<evidence type="ECO:0000256" key="4">
    <source>
        <dbReference type="ARBA" id="ARBA00009406"/>
    </source>
</evidence>
<dbReference type="InterPro" id="IPR027939">
    <property type="entry name" value="NMT1/THI5"/>
</dbReference>
<evidence type="ECO:0000256" key="6">
    <source>
        <dbReference type="ARBA" id="ARBA00012438"/>
    </source>
</evidence>
<evidence type="ECO:0000259" key="16">
    <source>
        <dbReference type="PROSITE" id="PS50109"/>
    </source>
</evidence>
<comment type="function">
    <text evidence="2">Responsible for the formation of the pyrimidine heterocycle in the thiamine biosynthesis pathway. Catalyzes the formation of hydroxymethylpyrimidine phosphate (HMP-P) from histidine and pyridoxal phosphate (PLP). The protein uses PLP and the active site histidine to form HMP-P, generating an inactive enzyme. The enzyme can only undergo a single turnover, which suggests it is a suicide enzyme.</text>
</comment>
<feature type="transmembrane region" description="Helical" evidence="15">
    <location>
        <begin position="537"/>
        <end position="556"/>
    </location>
</feature>
<comment type="pathway">
    <text evidence="3">Cofactor biosynthesis; thiamine diphosphate biosynthesis.</text>
</comment>
<dbReference type="InterPro" id="IPR036890">
    <property type="entry name" value="HATPase_C_sf"/>
</dbReference>
<evidence type="ECO:0000313" key="18">
    <source>
        <dbReference type="Proteomes" id="UP000251311"/>
    </source>
</evidence>
<name>A0ABX5JH89_9BACT</name>
<reference evidence="17 18" key="1">
    <citation type="submission" date="2017-02" db="EMBL/GenBank/DDBJ databases">
        <title>Arcobacter lacus sp. nov., a new species isolated from reclaimed water.</title>
        <authorList>
            <person name="Figueras M.J."/>
            <person name="Perez-Cataluna A."/>
            <person name="Salas-Masso N."/>
        </authorList>
    </citation>
    <scope>NUCLEOTIDE SEQUENCE [LARGE SCALE GENOMIC DNA]</scope>
    <source>
        <strain evidence="17 18">RW43-9</strain>
    </source>
</reference>
<dbReference type="SUPFAM" id="SSF47384">
    <property type="entry name" value="Homodimeric domain of signal transducing histidine kinase"/>
    <property type="match status" value="1"/>
</dbReference>
<keyword evidence="15" id="KW-0812">Transmembrane</keyword>
<gene>
    <name evidence="17" type="ORF">B0175_09525</name>
</gene>
<comment type="caution">
    <text evidence="17">The sequence shown here is derived from an EMBL/GenBank/DDBJ whole genome shotgun (WGS) entry which is preliminary data.</text>
</comment>
<evidence type="ECO:0000256" key="7">
    <source>
        <dbReference type="ARBA" id="ARBA00022553"/>
    </source>
</evidence>
<evidence type="ECO:0000256" key="11">
    <source>
        <dbReference type="ARBA" id="ARBA00022977"/>
    </source>
</evidence>
<dbReference type="Proteomes" id="UP000251311">
    <property type="component" value="Unassembled WGS sequence"/>
</dbReference>
<evidence type="ECO:0000256" key="9">
    <source>
        <dbReference type="ARBA" id="ARBA00022723"/>
    </source>
</evidence>